<dbReference type="SUPFAM" id="SSF55785">
    <property type="entry name" value="PYP-like sensor domain (PAS domain)"/>
    <property type="match status" value="1"/>
</dbReference>
<evidence type="ECO:0000256" key="1">
    <source>
        <dbReference type="ARBA" id="ARBA00022801"/>
    </source>
</evidence>
<feature type="compositionally biased region" description="Basic and acidic residues" evidence="2">
    <location>
        <begin position="120"/>
        <end position="136"/>
    </location>
</feature>
<feature type="region of interest" description="Disordered" evidence="2">
    <location>
        <begin position="90"/>
        <end position="141"/>
    </location>
</feature>
<feature type="region of interest" description="Disordered" evidence="2">
    <location>
        <begin position="36"/>
        <end position="56"/>
    </location>
</feature>
<dbReference type="CDD" id="cd00130">
    <property type="entry name" value="PAS"/>
    <property type="match status" value="1"/>
</dbReference>
<evidence type="ECO:0000256" key="2">
    <source>
        <dbReference type="SAM" id="MobiDB-lite"/>
    </source>
</evidence>
<dbReference type="InterPro" id="IPR013655">
    <property type="entry name" value="PAS_fold_3"/>
</dbReference>
<feature type="compositionally biased region" description="Basic and acidic residues" evidence="2">
    <location>
        <begin position="489"/>
        <end position="503"/>
    </location>
</feature>
<evidence type="ECO:0000313" key="5">
    <source>
        <dbReference type="Proteomes" id="UP001202244"/>
    </source>
</evidence>
<dbReference type="InterPro" id="IPR001932">
    <property type="entry name" value="PPM-type_phosphatase-like_dom"/>
</dbReference>
<dbReference type="Gene3D" id="2.10.70.100">
    <property type="match status" value="1"/>
</dbReference>
<dbReference type="RefSeq" id="WP_242749679.1">
    <property type="nucleotide sequence ID" value="NZ_CP093846.1"/>
</dbReference>
<keyword evidence="1" id="KW-0378">Hydrolase</keyword>
<dbReference type="Proteomes" id="UP001202244">
    <property type="component" value="Chromosome"/>
</dbReference>
<feature type="region of interest" description="Disordered" evidence="2">
    <location>
        <begin position="475"/>
        <end position="512"/>
    </location>
</feature>
<evidence type="ECO:0000259" key="3">
    <source>
        <dbReference type="PROSITE" id="PS50113"/>
    </source>
</evidence>
<dbReference type="InterPro" id="IPR036457">
    <property type="entry name" value="PPM-type-like_dom_sf"/>
</dbReference>
<dbReference type="SMART" id="SM00331">
    <property type="entry name" value="PP2C_SIG"/>
    <property type="match status" value="1"/>
</dbReference>
<dbReference type="InterPro" id="IPR001610">
    <property type="entry name" value="PAC"/>
</dbReference>
<protein>
    <submittedName>
        <fullName evidence="4">SpoIIE family protein phosphatase</fullName>
    </submittedName>
</protein>
<accession>A0ABY3XNM1</accession>
<organism evidence="4 5">
    <name type="scientific">Streptomyces tubbatahanensis</name>
    <dbReference type="NCBI Taxonomy" id="2923272"/>
    <lineage>
        <taxon>Bacteria</taxon>
        <taxon>Bacillati</taxon>
        <taxon>Actinomycetota</taxon>
        <taxon>Actinomycetes</taxon>
        <taxon>Kitasatosporales</taxon>
        <taxon>Streptomycetaceae</taxon>
        <taxon>Streptomyces</taxon>
    </lineage>
</organism>
<dbReference type="InterPro" id="IPR000014">
    <property type="entry name" value="PAS"/>
</dbReference>
<dbReference type="Pfam" id="PF08447">
    <property type="entry name" value="PAS_3"/>
    <property type="match status" value="1"/>
</dbReference>
<gene>
    <name evidence="4" type="ORF">MMF93_04305</name>
</gene>
<dbReference type="SMART" id="SM00086">
    <property type="entry name" value="PAC"/>
    <property type="match status" value="1"/>
</dbReference>
<dbReference type="PANTHER" id="PTHR43156:SF2">
    <property type="entry name" value="STAGE II SPORULATION PROTEIN E"/>
    <property type="match status" value="1"/>
</dbReference>
<evidence type="ECO:0000313" key="4">
    <source>
        <dbReference type="EMBL" id="UNS95798.1"/>
    </source>
</evidence>
<feature type="compositionally biased region" description="Low complexity" evidence="2">
    <location>
        <begin position="94"/>
        <end position="104"/>
    </location>
</feature>
<reference evidence="4 5" key="1">
    <citation type="journal article" date="2023" name="Microbiol. Spectr.">
        <title>Synergy between Genome Mining, Metabolomics, and Bioinformatics Uncovers Antibacterial Chlorinated Carbazole Alkaloids and Their Biosynthetic Gene Cluster from Streptomyces tubbatahanensis sp. nov., a Novel Actinomycete Isolated from Sulu Sea, Philippines.</title>
        <authorList>
            <person name="Tenebro C.P."/>
            <person name="Trono D.J.V.L."/>
            <person name="Balida L.A.P."/>
            <person name="Bayog L.K.A."/>
            <person name="Bruna J.R."/>
            <person name="Sabido E.M."/>
            <person name="Caspe D.P.C."/>
            <person name="de Los Santos E.L.C."/>
            <person name="Saludes J.P."/>
            <person name="Dalisay D.S."/>
        </authorList>
    </citation>
    <scope>NUCLEOTIDE SEQUENCE [LARGE SCALE GENOMIC DNA]</scope>
    <source>
        <strain evidence="4 5">DSD3025</strain>
    </source>
</reference>
<dbReference type="Gene3D" id="3.30.450.20">
    <property type="entry name" value="PAS domain"/>
    <property type="match status" value="1"/>
</dbReference>
<dbReference type="InterPro" id="IPR052016">
    <property type="entry name" value="Bact_Sigma-Reg"/>
</dbReference>
<dbReference type="PROSITE" id="PS50113">
    <property type="entry name" value="PAC"/>
    <property type="match status" value="1"/>
</dbReference>
<dbReference type="Pfam" id="PF07228">
    <property type="entry name" value="SpoIIE"/>
    <property type="match status" value="1"/>
</dbReference>
<feature type="domain" description="PAC" evidence="3">
    <location>
        <begin position="223"/>
        <end position="275"/>
    </location>
</feature>
<feature type="compositionally biased region" description="Gly residues" evidence="2">
    <location>
        <begin position="105"/>
        <end position="115"/>
    </location>
</feature>
<name>A0ABY3XNM1_9ACTN</name>
<dbReference type="EMBL" id="CP093846">
    <property type="protein sequence ID" value="UNS95798.1"/>
    <property type="molecule type" value="Genomic_DNA"/>
</dbReference>
<dbReference type="InterPro" id="IPR000700">
    <property type="entry name" value="PAS-assoc_C"/>
</dbReference>
<dbReference type="Gene3D" id="3.60.40.10">
    <property type="entry name" value="PPM-type phosphatase domain"/>
    <property type="match status" value="1"/>
</dbReference>
<sequence>MSSFAHADHSAAQPPDRGTLDALITQARTLRGGLDAVRRGAGGSGPEAGPHAASAAEQGIGEAALRARWQRALCELAVHQLDDVGGQLDQLREGLPPTAPDAGAPGHGAPAGGPVSGHLPPHDLPPHGLPSDDPRGVSEGAAYGTLATPRRNAASELVGRVGSADWNLLTDDISWSPELYRIFGRTEEDGPLSLDELPSWVVPEEQPGLATAFTDCLVDGRAIDHEFHLVRPDGSVRTVHLVGEPVLDEEGATASMWAVVRDVSALRRSERAVRETRDSLQRETHLAQTERRLAVELQRAVLPPWRGSLRFPQGDTRTGGALDLAAHYLPSATSTLIGGDWYDALGLPDGATLLTVGDLTGHGVAATSGVAMLLGAVRGMGVAGVGPGPLMGHLNQLLDSAAQPSLGSALCCHYTPHTRSLTWSQSGHPPPLLIRGGVGQVLPRPEGVLLGVTSGARYGQRTAQLSPGDLLVLHTDGLAPRGGRPGAAGREDAPHPGEQHAGEQRAGAAHVGTPHAGAARLLAMAGRLASASSAQECVRMIAEEFDDRTREDDACVLVARVTP</sequence>
<keyword evidence="5" id="KW-1185">Reference proteome</keyword>
<dbReference type="InterPro" id="IPR035965">
    <property type="entry name" value="PAS-like_dom_sf"/>
</dbReference>
<proteinExistence type="predicted"/>
<dbReference type="PANTHER" id="PTHR43156">
    <property type="entry name" value="STAGE II SPORULATION PROTEIN E-RELATED"/>
    <property type="match status" value="1"/>
</dbReference>